<name>A0A011W0G8_RUMAL</name>
<dbReference type="InterPro" id="IPR036770">
    <property type="entry name" value="Ankyrin_rpt-contain_sf"/>
</dbReference>
<organism evidence="3 4">
    <name type="scientific">Ruminococcus albus SY3</name>
    <dbReference type="NCBI Taxonomy" id="1341156"/>
    <lineage>
        <taxon>Bacteria</taxon>
        <taxon>Bacillati</taxon>
        <taxon>Bacillota</taxon>
        <taxon>Clostridia</taxon>
        <taxon>Eubacteriales</taxon>
        <taxon>Oscillospiraceae</taxon>
        <taxon>Ruminococcus</taxon>
    </lineage>
</organism>
<dbReference type="EMBL" id="JEOB01000004">
    <property type="protein sequence ID" value="EXM38692.1"/>
    <property type="molecule type" value="Genomic_DNA"/>
</dbReference>
<dbReference type="InterPro" id="IPR002110">
    <property type="entry name" value="Ankyrin_rpt"/>
</dbReference>
<comment type="caution">
    <text evidence="3">The sequence shown here is derived from an EMBL/GenBank/DDBJ whole genome shotgun (WGS) entry which is preliminary data.</text>
</comment>
<dbReference type="Proteomes" id="UP000021369">
    <property type="component" value="Unassembled WGS sequence"/>
</dbReference>
<feature type="repeat" description="ANK" evidence="1">
    <location>
        <begin position="53"/>
        <end position="85"/>
    </location>
</feature>
<dbReference type="RefSeq" id="WP_024858826.1">
    <property type="nucleotide sequence ID" value="NZ_JEOB01000001.1"/>
</dbReference>
<dbReference type="Gene3D" id="1.25.40.20">
    <property type="entry name" value="Ankyrin repeat-containing domain"/>
    <property type="match status" value="1"/>
</dbReference>
<dbReference type="AlphaFoldDB" id="A0A011W0G8"/>
<keyword evidence="4" id="KW-1185">Reference proteome</keyword>
<evidence type="ECO:0000313" key="2">
    <source>
        <dbReference type="EMBL" id="EXM38692.1"/>
    </source>
</evidence>
<dbReference type="SUPFAM" id="SSF48403">
    <property type="entry name" value="Ankyrin repeat"/>
    <property type="match status" value="1"/>
</dbReference>
<dbReference type="OrthoDB" id="5622506at2"/>
<dbReference type="PATRIC" id="fig|1341156.4.peg.3268"/>
<dbReference type="PROSITE" id="PS50297">
    <property type="entry name" value="ANK_REP_REGION"/>
    <property type="match status" value="1"/>
</dbReference>
<gene>
    <name evidence="3" type="ORF">RASY3_03135</name>
    <name evidence="2" type="ORF">RASY3_18400</name>
</gene>
<dbReference type="EMBL" id="JEOB01000001">
    <property type="protein sequence ID" value="EXM41046.1"/>
    <property type="molecule type" value="Genomic_DNA"/>
</dbReference>
<evidence type="ECO:0000313" key="3">
    <source>
        <dbReference type="EMBL" id="EXM41046.1"/>
    </source>
</evidence>
<dbReference type="Pfam" id="PF13606">
    <property type="entry name" value="Ank_3"/>
    <property type="match status" value="1"/>
</dbReference>
<reference evidence="3 4" key="1">
    <citation type="submission" date="2013-06" db="EMBL/GenBank/DDBJ databases">
        <title>Rumen cellulosomics: divergent fiber-degrading strategies revealed by comparative genome-wide analysis of six Ruminococcal strains.</title>
        <authorList>
            <person name="Dassa B."/>
            <person name="Borovok I."/>
            <person name="Lamed R."/>
            <person name="Flint H."/>
            <person name="Yeoman C.J."/>
            <person name="White B."/>
            <person name="Bayer E.A."/>
        </authorList>
    </citation>
    <scope>NUCLEOTIDE SEQUENCE [LARGE SCALE GENOMIC DNA]</scope>
    <source>
        <strain evidence="3 4">SY3</strain>
    </source>
</reference>
<evidence type="ECO:0000313" key="4">
    <source>
        <dbReference type="Proteomes" id="UP000021369"/>
    </source>
</evidence>
<accession>A0A011W0G8</accession>
<protein>
    <submittedName>
        <fullName evidence="3">Uncharacterized protein</fullName>
    </submittedName>
</protein>
<sequence length="245" mass="28127">MFENIKTIWRAETMNVLFKEIRQGNIENIRERIEKNPAVVNEVFTGKKPLKDIGQSPLQVALKCAEFDIIDLLLNNGADPDFIENPSQVPPGSMCCPVISDAIKYAMDTLLYTGTKHIEQSLRYVGIIERLLVLGADPNKKRIDKNPINNWQPLGVLAARGNYILKRTRSDDPEAYCISNKNIITILDLLIKYGADVEDWLDNGVWGDESNRKAYLDDFEIKDEVDFNREIRTIFQEYFNRQTNT</sequence>
<proteinExistence type="predicted"/>
<keyword evidence="1" id="KW-0040">ANK repeat</keyword>
<dbReference type="PROSITE" id="PS50088">
    <property type="entry name" value="ANK_REPEAT"/>
    <property type="match status" value="1"/>
</dbReference>
<evidence type="ECO:0000256" key="1">
    <source>
        <dbReference type="PROSITE-ProRule" id="PRU00023"/>
    </source>
</evidence>